<sequence length="296" mass="33253">MSKRKAGVVCAAKNCPNKGYNCNLSFFTFPRDEQRAHTWLRACGREDLLENVSKPGSYKLCAAHFEDRMYLNHLKNRLLPTALPTLFPSMECSSNTDVEHSNYLQATDPVDTILPLEVEDLQIIIPGNVCTMYNEVEVEENNESSSNETISTEAISNLSSSNLKEMFIINENVVSEYRVLEDGHLELLHDGCDQMSEVEDLLACSTSNSSGFKHTPILKKTEINTSDSSQEYYAKINYEFNDQTEYNVEDPCTSGLKVNIDQPESPSTFKSNAEKKVPQKTRKGALPSAQNITKKK</sequence>
<feature type="compositionally biased region" description="Polar residues" evidence="6">
    <location>
        <begin position="262"/>
        <end position="271"/>
    </location>
</feature>
<name>A0AAN7SSN5_9COLE</name>
<dbReference type="Proteomes" id="UP001353858">
    <property type="component" value="Unassembled WGS sequence"/>
</dbReference>
<dbReference type="EMBL" id="JARPUR010000001">
    <property type="protein sequence ID" value="KAK4885285.1"/>
    <property type="molecule type" value="Genomic_DNA"/>
</dbReference>
<keyword evidence="1" id="KW-0479">Metal-binding</keyword>
<dbReference type="GO" id="GO:0008270">
    <property type="term" value="F:zinc ion binding"/>
    <property type="evidence" value="ECO:0007669"/>
    <property type="project" value="UniProtKB-KW"/>
</dbReference>
<keyword evidence="4 5" id="KW-0238">DNA-binding</keyword>
<evidence type="ECO:0000259" key="7">
    <source>
        <dbReference type="PROSITE" id="PS50950"/>
    </source>
</evidence>
<keyword evidence="3" id="KW-0862">Zinc</keyword>
<dbReference type="InterPro" id="IPR026516">
    <property type="entry name" value="THAP1/10"/>
</dbReference>
<protein>
    <recommendedName>
        <fullName evidence="7">THAP-type domain-containing protein</fullName>
    </recommendedName>
</protein>
<reference evidence="9" key="1">
    <citation type="submission" date="2023-01" db="EMBL/GenBank/DDBJ databases">
        <title>Key to firefly adult light organ development and bioluminescence: homeobox transcription factors regulate luciferase expression and transportation to peroxisome.</title>
        <authorList>
            <person name="Fu X."/>
        </authorList>
    </citation>
    <scope>NUCLEOTIDE SEQUENCE [LARGE SCALE GENOMIC DNA]</scope>
</reference>
<proteinExistence type="predicted"/>
<feature type="region of interest" description="Disordered" evidence="6">
    <location>
        <begin position="258"/>
        <end position="296"/>
    </location>
</feature>
<dbReference type="AlphaFoldDB" id="A0AAN7SSN5"/>
<evidence type="ECO:0000256" key="1">
    <source>
        <dbReference type="ARBA" id="ARBA00022723"/>
    </source>
</evidence>
<comment type="caution">
    <text evidence="8">The sequence shown here is derived from an EMBL/GenBank/DDBJ whole genome shotgun (WGS) entry which is preliminary data.</text>
</comment>
<evidence type="ECO:0000313" key="8">
    <source>
        <dbReference type="EMBL" id="KAK4885285.1"/>
    </source>
</evidence>
<accession>A0AAN7SSN5</accession>
<dbReference type="SMART" id="SM00980">
    <property type="entry name" value="THAP"/>
    <property type="match status" value="1"/>
</dbReference>
<evidence type="ECO:0000256" key="2">
    <source>
        <dbReference type="ARBA" id="ARBA00022771"/>
    </source>
</evidence>
<gene>
    <name evidence="8" type="ORF">RN001_001556</name>
</gene>
<evidence type="ECO:0000313" key="9">
    <source>
        <dbReference type="Proteomes" id="UP001353858"/>
    </source>
</evidence>
<dbReference type="SUPFAM" id="SSF57716">
    <property type="entry name" value="Glucocorticoid receptor-like (DNA-binding domain)"/>
    <property type="match status" value="1"/>
</dbReference>
<evidence type="ECO:0000256" key="6">
    <source>
        <dbReference type="SAM" id="MobiDB-lite"/>
    </source>
</evidence>
<dbReference type="PANTHER" id="PTHR46600:SF11">
    <property type="entry name" value="THAP DOMAIN-CONTAINING PROTEIN 10"/>
    <property type="match status" value="1"/>
</dbReference>
<evidence type="ECO:0000256" key="4">
    <source>
        <dbReference type="ARBA" id="ARBA00023125"/>
    </source>
</evidence>
<dbReference type="SMART" id="SM00692">
    <property type="entry name" value="DM3"/>
    <property type="match status" value="1"/>
</dbReference>
<keyword evidence="9" id="KW-1185">Reference proteome</keyword>
<dbReference type="Pfam" id="PF05485">
    <property type="entry name" value="THAP"/>
    <property type="match status" value="1"/>
</dbReference>
<evidence type="ECO:0000256" key="5">
    <source>
        <dbReference type="PROSITE-ProRule" id="PRU00309"/>
    </source>
</evidence>
<keyword evidence="2 5" id="KW-0863">Zinc-finger</keyword>
<feature type="domain" description="THAP-type" evidence="7">
    <location>
        <begin position="1"/>
        <end position="87"/>
    </location>
</feature>
<dbReference type="PANTHER" id="PTHR46600">
    <property type="entry name" value="THAP DOMAIN-CONTAINING"/>
    <property type="match status" value="1"/>
</dbReference>
<dbReference type="PROSITE" id="PS50950">
    <property type="entry name" value="ZF_THAP"/>
    <property type="match status" value="1"/>
</dbReference>
<dbReference type="GO" id="GO:0043565">
    <property type="term" value="F:sequence-specific DNA binding"/>
    <property type="evidence" value="ECO:0007669"/>
    <property type="project" value="InterPro"/>
</dbReference>
<organism evidence="8 9">
    <name type="scientific">Aquatica leii</name>
    <dbReference type="NCBI Taxonomy" id="1421715"/>
    <lineage>
        <taxon>Eukaryota</taxon>
        <taxon>Metazoa</taxon>
        <taxon>Ecdysozoa</taxon>
        <taxon>Arthropoda</taxon>
        <taxon>Hexapoda</taxon>
        <taxon>Insecta</taxon>
        <taxon>Pterygota</taxon>
        <taxon>Neoptera</taxon>
        <taxon>Endopterygota</taxon>
        <taxon>Coleoptera</taxon>
        <taxon>Polyphaga</taxon>
        <taxon>Elateriformia</taxon>
        <taxon>Elateroidea</taxon>
        <taxon>Lampyridae</taxon>
        <taxon>Luciolinae</taxon>
        <taxon>Aquatica</taxon>
    </lineage>
</organism>
<evidence type="ECO:0000256" key="3">
    <source>
        <dbReference type="ARBA" id="ARBA00022833"/>
    </source>
</evidence>
<dbReference type="InterPro" id="IPR006612">
    <property type="entry name" value="THAP_Znf"/>
</dbReference>